<feature type="transmembrane region" description="Helical" evidence="2">
    <location>
        <begin position="120"/>
        <end position="145"/>
    </location>
</feature>
<dbReference type="AlphaFoldDB" id="A0A8J3JRG1"/>
<feature type="transmembrane region" description="Helical" evidence="2">
    <location>
        <begin position="157"/>
        <end position="181"/>
    </location>
</feature>
<keyword evidence="4" id="KW-1185">Reference proteome</keyword>
<protein>
    <submittedName>
        <fullName evidence="3">Uncharacterized protein</fullName>
    </submittedName>
</protein>
<reference evidence="3 4" key="1">
    <citation type="submission" date="2021-01" db="EMBL/GenBank/DDBJ databases">
        <title>Whole genome shotgun sequence of Catellatospora chokoriensis NBRC 107358.</title>
        <authorList>
            <person name="Komaki H."/>
            <person name="Tamura T."/>
        </authorList>
    </citation>
    <scope>NUCLEOTIDE SEQUENCE [LARGE SCALE GENOMIC DNA]</scope>
    <source>
        <strain evidence="3 4">NBRC 107358</strain>
    </source>
</reference>
<sequence>MPTPERLANRSLPALLRDAAALTLTRSRGLLTVAAAALVPALLAREVIGMFALNGSATIVDGSFTPAPAAAAGGAGLVALALGWVVALVAGIAVAAGGVRGIPVDPRAALLLSLRRLPALVPALLLLAVAAVGLQIVTMLAIAFFDIALPQDVATAAVFALFVLTLIVLASRLLTVPAIVLGDGAASWLSHAHALAAGRMLTAGGALAIGVVVTPALVGMGAAALTQAQPALALVVAAVAAIVVPAVQAAVLATVYLQRRPAGARGAEADLDRVDQTLSALSPSVTVPTPTDPATDEQQPSATVPSGLTAAERATGPRHGTVARTGPFAALTRLFADAAWPVARSGRPVARLAWRIARLARRVAKLVRPVARFTRPVVSFTGPLAKSTRPVTRLARPWTGRAALAAALASLSLPALLGLGFAAADPWDGPHASRHGVSWSGEVLATAWPAGHHPVVVTDYGPHWCLDDECRDVRSRSSEPLMLGAPMPATAITATGDVVSAGIRGRENRAVKTDGDDAVQMQRCTAPWAPADSRPKPGTCEDGITHWHSGGKEGQSHLAVAAGPDGSVVVATARPLLPKADARPRVQLAVTRCNTVHCNRRSLDVLGTVEVELSAWLPEGTVTAPGYAPLLQLTLDPADRPTVLLRDPAGRRAWLATCPTAACDTARVTEIGAPERATDQAVLLPGAGMPRLVAGGDAITFHAPVAVAANGPGLYVLGTESDLAAPVPLAPAEYGSGRLVLWHCPPGSVDRARRAALPLLTGELFQAALVTSGDGRVLVTYSDSGRRYAVLVTGPPNPGKGPYCAGFGG</sequence>
<dbReference type="EMBL" id="BONG01000002">
    <property type="protein sequence ID" value="GIF87164.1"/>
    <property type="molecule type" value="Genomic_DNA"/>
</dbReference>
<evidence type="ECO:0000256" key="1">
    <source>
        <dbReference type="SAM" id="MobiDB-lite"/>
    </source>
</evidence>
<evidence type="ECO:0000256" key="2">
    <source>
        <dbReference type="SAM" id="Phobius"/>
    </source>
</evidence>
<feature type="compositionally biased region" description="Polar residues" evidence="1">
    <location>
        <begin position="297"/>
        <end position="306"/>
    </location>
</feature>
<feature type="region of interest" description="Disordered" evidence="1">
    <location>
        <begin position="280"/>
        <end position="322"/>
    </location>
</feature>
<gene>
    <name evidence="3" type="ORF">Cch02nite_06080</name>
</gene>
<feature type="transmembrane region" description="Helical" evidence="2">
    <location>
        <begin position="201"/>
        <end position="225"/>
    </location>
</feature>
<keyword evidence="2" id="KW-0812">Transmembrane</keyword>
<evidence type="ECO:0000313" key="3">
    <source>
        <dbReference type="EMBL" id="GIF87164.1"/>
    </source>
</evidence>
<proteinExistence type="predicted"/>
<feature type="transmembrane region" description="Helical" evidence="2">
    <location>
        <begin position="402"/>
        <end position="424"/>
    </location>
</feature>
<keyword evidence="2" id="KW-0472">Membrane</keyword>
<organism evidence="3 4">
    <name type="scientific">Catellatospora chokoriensis</name>
    <dbReference type="NCBI Taxonomy" id="310353"/>
    <lineage>
        <taxon>Bacteria</taxon>
        <taxon>Bacillati</taxon>
        <taxon>Actinomycetota</taxon>
        <taxon>Actinomycetes</taxon>
        <taxon>Micromonosporales</taxon>
        <taxon>Micromonosporaceae</taxon>
        <taxon>Catellatospora</taxon>
    </lineage>
</organism>
<feature type="compositionally biased region" description="Low complexity" evidence="1">
    <location>
        <begin position="282"/>
        <end position="293"/>
    </location>
</feature>
<dbReference type="Proteomes" id="UP000619293">
    <property type="component" value="Unassembled WGS sequence"/>
</dbReference>
<dbReference type="RefSeq" id="WP_191841754.1">
    <property type="nucleotide sequence ID" value="NZ_BAAALB010000015.1"/>
</dbReference>
<evidence type="ECO:0000313" key="4">
    <source>
        <dbReference type="Proteomes" id="UP000619293"/>
    </source>
</evidence>
<keyword evidence="2" id="KW-1133">Transmembrane helix</keyword>
<feature type="transmembrane region" description="Helical" evidence="2">
    <location>
        <begin position="30"/>
        <end position="53"/>
    </location>
</feature>
<accession>A0A8J3JRG1</accession>
<feature type="transmembrane region" description="Helical" evidence="2">
    <location>
        <begin position="231"/>
        <end position="257"/>
    </location>
</feature>
<feature type="transmembrane region" description="Helical" evidence="2">
    <location>
        <begin position="73"/>
        <end position="99"/>
    </location>
</feature>
<name>A0A8J3JRG1_9ACTN</name>
<comment type="caution">
    <text evidence="3">The sequence shown here is derived from an EMBL/GenBank/DDBJ whole genome shotgun (WGS) entry which is preliminary data.</text>
</comment>